<accession>A0ABD4QQ00</accession>
<dbReference type="Proteomes" id="UP000050272">
    <property type="component" value="Unassembled WGS sequence"/>
</dbReference>
<feature type="transmembrane region" description="Helical" evidence="1">
    <location>
        <begin position="100"/>
        <end position="123"/>
    </location>
</feature>
<feature type="transmembrane region" description="Helical" evidence="1">
    <location>
        <begin position="67"/>
        <end position="88"/>
    </location>
</feature>
<keyword evidence="4" id="KW-1185">Reference proteome</keyword>
<feature type="transmembrane region" description="Helical" evidence="1">
    <location>
        <begin position="143"/>
        <end position="164"/>
    </location>
</feature>
<evidence type="ECO:0000256" key="1">
    <source>
        <dbReference type="SAM" id="Phobius"/>
    </source>
</evidence>
<keyword evidence="1" id="KW-1133">Transmembrane helix</keyword>
<dbReference type="InterPro" id="IPR021210">
    <property type="entry name" value="Exosporium_BclB"/>
</dbReference>
<dbReference type="AlphaFoldDB" id="A0ABD4QQ00"/>
<evidence type="ECO:0000313" key="3">
    <source>
        <dbReference type="EMBL" id="MBR8691567.1"/>
    </source>
</evidence>
<proteinExistence type="predicted"/>
<dbReference type="RefSeq" id="WP_060699932.1">
    <property type="nucleotide sequence ID" value="NZ_JAGQFH010000030.1"/>
</dbReference>
<sequence>VTGATGLTGATGVTGTGATGATGPTGVTGSSAIIPFASGDPVILTTIAGGLVGTSSLVGFGNSATGVSILGGIIDLTGAAGTLLNMAFSVPRAGTITSFAGYFSTTAALSLVGTSVTVTASLFASPTPNNSFTQVASVTLAPALSGILTLGAIANGIATGLNVAVTPQTRLLVVFSASATGLSLVNTVAGYASAGLSIT</sequence>
<feature type="non-terminal residue" evidence="3">
    <location>
        <position position="1"/>
    </location>
</feature>
<evidence type="ECO:0000313" key="4">
    <source>
        <dbReference type="Proteomes" id="UP000050272"/>
    </source>
</evidence>
<evidence type="ECO:0008006" key="6">
    <source>
        <dbReference type="Google" id="ProtNLM"/>
    </source>
</evidence>
<feature type="transmembrane region" description="Helical" evidence="1">
    <location>
        <begin position="171"/>
        <end position="194"/>
    </location>
</feature>
<dbReference type="NCBIfam" id="TIGR03721">
    <property type="entry name" value="exospore_TM"/>
    <property type="match status" value="1"/>
</dbReference>
<organism evidence="3 5">
    <name type="scientific">Bacillus australimaris</name>
    <dbReference type="NCBI Taxonomy" id="1326968"/>
    <lineage>
        <taxon>Bacteria</taxon>
        <taxon>Bacillati</taxon>
        <taxon>Bacillota</taxon>
        <taxon>Bacilli</taxon>
        <taxon>Bacillales</taxon>
        <taxon>Bacillaceae</taxon>
        <taxon>Bacillus</taxon>
    </lineage>
</organism>
<dbReference type="EMBL" id="JAGQFH010000030">
    <property type="protein sequence ID" value="MBR8691567.1"/>
    <property type="molecule type" value="Genomic_DNA"/>
</dbReference>
<evidence type="ECO:0000313" key="2">
    <source>
        <dbReference type="EMBL" id="KPN12627.1"/>
    </source>
</evidence>
<keyword evidence="1" id="KW-0472">Membrane</keyword>
<dbReference type="EMBL" id="LGYN01000030">
    <property type="protein sequence ID" value="KPN12627.1"/>
    <property type="molecule type" value="Genomic_DNA"/>
</dbReference>
<dbReference type="Proteomes" id="UP000676804">
    <property type="component" value="Unassembled WGS sequence"/>
</dbReference>
<protein>
    <recommendedName>
        <fullName evidence="6">Collagen-like repeat preface domain-containing protein</fullName>
    </recommendedName>
</protein>
<comment type="caution">
    <text evidence="3">The sequence shown here is derived from an EMBL/GenBank/DDBJ whole genome shotgun (WGS) entry which is preliminary data.</text>
</comment>
<evidence type="ECO:0000313" key="5">
    <source>
        <dbReference type="Proteomes" id="UP000676804"/>
    </source>
</evidence>
<keyword evidence="1" id="KW-0812">Transmembrane</keyword>
<gene>
    <name evidence="2" type="ORF">AKG37_14860</name>
    <name evidence="3" type="ORF">KCQ59_17415</name>
</gene>
<name>A0ABD4QQ00_9BACI</name>
<reference evidence="2 4" key="1">
    <citation type="submission" date="2015-07" db="EMBL/GenBank/DDBJ databases">
        <title>Bacillus zhangzhouensis sp. nov. and Bacillus nanhaiticus sp. nov.</title>
        <authorList>
            <person name="Liu Y."/>
            <person name="Lai Q."/>
            <person name="Shao Z."/>
        </authorList>
    </citation>
    <scope>NUCLEOTIDE SEQUENCE [LARGE SCALE GENOMIC DNA]</scope>
    <source>
        <strain evidence="2 4">NH7I_1</strain>
    </source>
</reference>
<reference evidence="3 5" key="2">
    <citation type="submission" date="2021-04" db="EMBL/GenBank/DDBJ databases">
        <title>Isolation of newly marine bacteria for enzymatic activity.</title>
        <authorList>
            <person name="Hadi W.A.M."/>
            <person name="Nair A.J.J."/>
            <person name="Edwin B.T."/>
        </authorList>
    </citation>
    <scope>NUCLEOTIDE SEQUENCE [LARGE SCALE GENOMIC DNA]</scope>
    <source>
        <strain evidence="3 5">B28A</strain>
    </source>
</reference>